<dbReference type="Proteomes" id="UP000029870">
    <property type="component" value="Unassembled WGS sequence"/>
</dbReference>
<dbReference type="EMBL" id="JRPH02000005">
    <property type="protein sequence ID" value="TLE05729.1"/>
    <property type="molecule type" value="Genomic_DNA"/>
</dbReference>
<dbReference type="GO" id="GO:0032259">
    <property type="term" value="P:methylation"/>
    <property type="evidence" value="ECO:0007669"/>
    <property type="project" value="UniProtKB-KW"/>
</dbReference>
<feature type="domain" description="Methyltransferase type 11" evidence="2">
    <location>
        <begin position="51"/>
        <end position="170"/>
    </location>
</feature>
<dbReference type="Pfam" id="PF08241">
    <property type="entry name" value="Methyltransf_11"/>
    <property type="match status" value="1"/>
</dbReference>
<dbReference type="InterPro" id="IPR029063">
    <property type="entry name" value="SAM-dependent_MTases_sf"/>
</dbReference>
<keyword evidence="3" id="KW-0489">Methyltransferase</keyword>
<proteinExistence type="predicted"/>
<keyword evidence="3" id="KW-0808">Transferase</keyword>
<dbReference type="CDD" id="cd02440">
    <property type="entry name" value="AdoMet_MTases"/>
    <property type="match status" value="1"/>
</dbReference>
<evidence type="ECO:0000313" key="3">
    <source>
        <dbReference type="EMBL" id="TLE05729.1"/>
    </source>
</evidence>
<accession>A0A6D2CEW4</accession>
<dbReference type="RefSeq" id="WP_138160751.1">
    <property type="nucleotide sequence ID" value="NZ_JRPH02000005.1"/>
</dbReference>
<dbReference type="AlphaFoldDB" id="A0A6D2CEW4"/>
<evidence type="ECO:0000259" key="2">
    <source>
        <dbReference type="Pfam" id="PF08241"/>
    </source>
</evidence>
<dbReference type="InterPro" id="IPR013216">
    <property type="entry name" value="Methyltransf_11"/>
</dbReference>
<feature type="region of interest" description="Disordered" evidence="1">
    <location>
        <begin position="93"/>
        <end position="114"/>
    </location>
</feature>
<protein>
    <submittedName>
        <fullName evidence="3">Class I SAM-dependent methyltransferase</fullName>
    </submittedName>
</protein>
<name>A0A6D2CEW4_9HELI</name>
<dbReference type="Gene3D" id="3.40.50.150">
    <property type="entry name" value="Vaccinia Virus protein VP39"/>
    <property type="match status" value="1"/>
</dbReference>
<dbReference type="PANTHER" id="PTHR43464">
    <property type="entry name" value="METHYLTRANSFERASE"/>
    <property type="match status" value="1"/>
</dbReference>
<evidence type="ECO:0000256" key="1">
    <source>
        <dbReference type="SAM" id="MobiDB-lite"/>
    </source>
</evidence>
<reference evidence="3 4" key="1">
    <citation type="journal article" date="2014" name="Genome Announc.">
        <title>Draft genome sequences of eight enterohepatic helicobacter species isolated from both laboratory and wild rodents.</title>
        <authorList>
            <person name="Sheh A."/>
            <person name="Shen Z."/>
            <person name="Fox J.G."/>
        </authorList>
    </citation>
    <scope>NUCLEOTIDE SEQUENCE [LARGE SCALE GENOMIC DNA]</scope>
    <source>
        <strain evidence="3 4">Missouri</strain>
    </source>
</reference>
<gene>
    <name evidence="3" type="ORF">LS77_002085</name>
</gene>
<sequence length="306" mass="34842">MDKTYWREFYSGHKIGVEPSLFAKFVYKNYLLESINCDTNKRTKSNTPSLLELGCGNGRDSLYFANNGIDTTAIDQVQEEIAFLNDYVETQQDSKQSHTESTQEAEQRSDSQNNPHFLCGDFTQLDSFSFQQQFDCIYSRFTLHFVNKAQQDKTLADCLKYCKEGGILAIEVRGEKNSLCGKGKAVEGETNAFIYDNHYRRFLNFTQTLQEIETLRFSSNNAMQETINQKADDTSNTQADTHTITMGGGVICLLCIVLKLFTQWKTKALHHLMVKMTTLSALSQERSALSFSVVSVLCKIYSRSRQ</sequence>
<dbReference type="GO" id="GO:0008757">
    <property type="term" value="F:S-adenosylmethionine-dependent methyltransferase activity"/>
    <property type="evidence" value="ECO:0007669"/>
    <property type="project" value="InterPro"/>
</dbReference>
<comment type="caution">
    <text evidence="3">The sequence shown here is derived from an EMBL/GenBank/DDBJ whole genome shotgun (WGS) entry which is preliminary data.</text>
</comment>
<dbReference type="PANTHER" id="PTHR43464:SF49">
    <property type="entry name" value="TELLURITE METHYLTRANSFERASE"/>
    <property type="match status" value="1"/>
</dbReference>
<organism evidence="3 4">
    <name type="scientific">Helicobacter bilis</name>
    <dbReference type="NCBI Taxonomy" id="37372"/>
    <lineage>
        <taxon>Bacteria</taxon>
        <taxon>Pseudomonadati</taxon>
        <taxon>Campylobacterota</taxon>
        <taxon>Epsilonproteobacteria</taxon>
        <taxon>Campylobacterales</taxon>
        <taxon>Helicobacteraceae</taxon>
        <taxon>Helicobacter</taxon>
    </lineage>
</organism>
<dbReference type="SUPFAM" id="SSF53335">
    <property type="entry name" value="S-adenosyl-L-methionine-dependent methyltransferases"/>
    <property type="match status" value="1"/>
</dbReference>
<evidence type="ECO:0000313" key="4">
    <source>
        <dbReference type="Proteomes" id="UP000029870"/>
    </source>
</evidence>